<feature type="region of interest" description="Disordered" evidence="1">
    <location>
        <begin position="131"/>
        <end position="150"/>
    </location>
</feature>
<gene>
    <name evidence="2" type="ORF">GCM10009788_51660</name>
</gene>
<evidence type="ECO:0000313" key="2">
    <source>
        <dbReference type="EMBL" id="GAA1542746.1"/>
    </source>
</evidence>
<organism evidence="2 3">
    <name type="scientific">Nocardioides humi</name>
    <dbReference type="NCBI Taxonomy" id="449461"/>
    <lineage>
        <taxon>Bacteria</taxon>
        <taxon>Bacillati</taxon>
        <taxon>Actinomycetota</taxon>
        <taxon>Actinomycetes</taxon>
        <taxon>Propionibacteriales</taxon>
        <taxon>Nocardioidaceae</taxon>
        <taxon>Nocardioides</taxon>
    </lineage>
</organism>
<dbReference type="Proteomes" id="UP001500842">
    <property type="component" value="Unassembled WGS sequence"/>
</dbReference>
<proteinExistence type="predicted"/>
<dbReference type="EMBL" id="BAAAOR010000039">
    <property type="protein sequence ID" value="GAA1542746.1"/>
    <property type="molecule type" value="Genomic_DNA"/>
</dbReference>
<evidence type="ECO:0000256" key="1">
    <source>
        <dbReference type="SAM" id="MobiDB-lite"/>
    </source>
</evidence>
<dbReference type="RefSeq" id="WP_141002833.1">
    <property type="nucleotide sequence ID" value="NZ_BAAAOR010000039.1"/>
</dbReference>
<reference evidence="2 3" key="1">
    <citation type="journal article" date="2019" name="Int. J. Syst. Evol. Microbiol.">
        <title>The Global Catalogue of Microorganisms (GCM) 10K type strain sequencing project: providing services to taxonomists for standard genome sequencing and annotation.</title>
        <authorList>
            <consortium name="The Broad Institute Genomics Platform"/>
            <consortium name="The Broad Institute Genome Sequencing Center for Infectious Disease"/>
            <person name="Wu L."/>
            <person name="Ma J."/>
        </authorList>
    </citation>
    <scope>NUCLEOTIDE SEQUENCE [LARGE SCALE GENOMIC DNA]</scope>
    <source>
        <strain evidence="2 3">JCM 14942</strain>
    </source>
</reference>
<keyword evidence="3" id="KW-1185">Reference proteome</keyword>
<accession>A0ABN2BLB3</accession>
<comment type="caution">
    <text evidence="2">The sequence shown here is derived from an EMBL/GenBank/DDBJ whole genome shotgun (WGS) entry which is preliminary data.</text>
</comment>
<protein>
    <submittedName>
        <fullName evidence="2">Uncharacterized protein</fullName>
    </submittedName>
</protein>
<name>A0ABN2BLB3_9ACTN</name>
<sequence length="150" mass="16600">MIQEPVSALLERVLLRAVREHAAAEGRGQLPPRLHVGIPGGEIRSFEIHPEESLDLALRTEVLEAMCRDHLARDAVPLVWLTRTPEGHDLEDLAWAAAVGCAGPELGVRLDLVVVTRRSWRDPRSGVGRRWTRLRRPTDQADQAAGRSSG</sequence>
<evidence type="ECO:0000313" key="3">
    <source>
        <dbReference type="Proteomes" id="UP001500842"/>
    </source>
</evidence>